<feature type="transmembrane region" description="Helical" evidence="10">
    <location>
        <begin position="198"/>
        <end position="220"/>
    </location>
</feature>
<comment type="similarity">
    <text evidence="2">Belongs to the mitochondrial carrier (TC 2.A.29) family.</text>
</comment>
<evidence type="ECO:0000256" key="2">
    <source>
        <dbReference type="ARBA" id="ARBA00006375"/>
    </source>
</evidence>
<evidence type="ECO:0000256" key="3">
    <source>
        <dbReference type="ARBA" id="ARBA00022448"/>
    </source>
</evidence>
<feature type="repeat" description="Solcar" evidence="8">
    <location>
        <begin position="368"/>
        <end position="448"/>
    </location>
</feature>
<dbReference type="InterPro" id="IPR050391">
    <property type="entry name" value="Mito_Metabolite_Transporter"/>
</dbReference>
<dbReference type="Proteomes" id="UP001219933">
    <property type="component" value="Chromosome 5"/>
</dbReference>
<feature type="transmembrane region" description="Helical" evidence="10">
    <location>
        <begin position="150"/>
        <end position="171"/>
    </location>
</feature>
<reference evidence="11" key="1">
    <citation type="submission" date="2023-03" db="EMBL/GenBank/DDBJ databases">
        <title>Mating type loci evolution in Malassezia.</title>
        <authorList>
            <person name="Coelho M.A."/>
        </authorList>
    </citation>
    <scope>NUCLEOTIDE SEQUENCE</scope>
    <source>
        <strain evidence="11">CBS 11721</strain>
    </source>
</reference>
<evidence type="ECO:0000256" key="5">
    <source>
        <dbReference type="ARBA" id="ARBA00022737"/>
    </source>
</evidence>
<dbReference type="GO" id="GO:0016020">
    <property type="term" value="C:membrane"/>
    <property type="evidence" value="ECO:0007669"/>
    <property type="project" value="UniProtKB-SubCell"/>
</dbReference>
<feature type="transmembrane region" description="Helical" evidence="10">
    <location>
        <begin position="110"/>
        <end position="130"/>
    </location>
</feature>
<keyword evidence="3" id="KW-0813">Transport</keyword>
<keyword evidence="5" id="KW-0677">Repeat</keyword>
<keyword evidence="7 8" id="KW-0472">Membrane</keyword>
<feature type="transmembrane region" description="Helical" evidence="10">
    <location>
        <begin position="6"/>
        <end position="28"/>
    </location>
</feature>
<accession>A0AAF0JD51</accession>
<dbReference type="Gene3D" id="1.50.40.10">
    <property type="entry name" value="Mitochondrial carrier domain"/>
    <property type="match status" value="2"/>
</dbReference>
<keyword evidence="12" id="KW-1185">Reference proteome</keyword>
<evidence type="ECO:0000256" key="9">
    <source>
        <dbReference type="SAM" id="MobiDB-lite"/>
    </source>
</evidence>
<feature type="transmembrane region" description="Helical" evidence="10">
    <location>
        <begin position="266"/>
        <end position="289"/>
    </location>
</feature>
<feature type="region of interest" description="Disordered" evidence="9">
    <location>
        <begin position="311"/>
        <end position="385"/>
    </location>
</feature>
<protein>
    <submittedName>
        <fullName evidence="11">Uncharacterized protein</fullName>
    </submittedName>
</protein>
<evidence type="ECO:0000256" key="4">
    <source>
        <dbReference type="ARBA" id="ARBA00022692"/>
    </source>
</evidence>
<evidence type="ECO:0000256" key="8">
    <source>
        <dbReference type="PROSITE-ProRule" id="PRU00282"/>
    </source>
</evidence>
<organism evidence="11 12">
    <name type="scientific">Malassezia cuniculi</name>
    <dbReference type="NCBI Taxonomy" id="948313"/>
    <lineage>
        <taxon>Eukaryota</taxon>
        <taxon>Fungi</taxon>
        <taxon>Dikarya</taxon>
        <taxon>Basidiomycota</taxon>
        <taxon>Ustilaginomycotina</taxon>
        <taxon>Malasseziomycetes</taxon>
        <taxon>Malasseziales</taxon>
        <taxon>Malasseziaceae</taxon>
        <taxon>Malassezia</taxon>
    </lineage>
</organism>
<gene>
    <name evidence="11" type="ORF">MCUN1_003439</name>
</gene>
<dbReference type="SUPFAM" id="SSF103506">
    <property type="entry name" value="Mitochondrial carrier"/>
    <property type="match status" value="2"/>
</dbReference>
<evidence type="ECO:0000256" key="7">
    <source>
        <dbReference type="ARBA" id="ARBA00023136"/>
    </source>
</evidence>
<evidence type="ECO:0000313" key="12">
    <source>
        <dbReference type="Proteomes" id="UP001219933"/>
    </source>
</evidence>
<sequence>MFLYEIVLFVAVALSSVLITFAALAVVVPFDGALVRHRANYLPKAVSLDNVLQDGQETEPGEYVRQTLMWREQRATAKIGPVVNGVAKMMRRIVRLEGWRGLWKGITLDLVLSMMIMWIQLLLFGSLFLLAPYNGMPAGPDGISKTAVVLYSMILALFDIPIIVLTNRAIVHPRLLNWRYPKACLREIMSHDEQRQPWRLYIVPGVFQAVLLKIFWVSVIGTTVRQLTVPALGVVTVPTPVAPGESQYSGPSSDTLTISPLGLSVFLVWILISAVVVTPIECVIVRLSVQRPAGQQPLHEAYAQVAEYNHQATVPQPQQQQQQHQPRSSFAIDDETAEREREEAAADADADTYTDANADANAATAAPAPRPMQRNASHIPGDLPSEPVIALRPCDDTAEEAQIGFGATPVERYSGVVDCVRKMIDEEGLESLWRGVFFTLIFILMSSL</sequence>
<feature type="compositionally biased region" description="Low complexity" evidence="9">
    <location>
        <begin position="353"/>
        <end position="367"/>
    </location>
</feature>
<dbReference type="PANTHER" id="PTHR45618">
    <property type="entry name" value="MITOCHONDRIAL DICARBOXYLATE CARRIER-RELATED"/>
    <property type="match status" value="1"/>
</dbReference>
<evidence type="ECO:0000313" key="11">
    <source>
        <dbReference type="EMBL" id="WFD36556.1"/>
    </source>
</evidence>
<feature type="compositionally biased region" description="Low complexity" evidence="9">
    <location>
        <begin position="315"/>
        <end position="326"/>
    </location>
</feature>
<name>A0AAF0JD51_9BASI</name>
<evidence type="ECO:0000256" key="10">
    <source>
        <dbReference type="SAM" id="Phobius"/>
    </source>
</evidence>
<dbReference type="PROSITE" id="PS50920">
    <property type="entry name" value="SOLCAR"/>
    <property type="match status" value="2"/>
</dbReference>
<evidence type="ECO:0000256" key="6">
    <source>
        <dbReference type="ARBA" id="ARBA00022989"/>
    </source>
</evidence>
<evidence type="ECO:0000256" key="1">
    <source>
        <dbReference type="ARBA" id="ARBA00004141"/>
    </source>
</evidence>
<dbReference type="AlphaFoldDB" id="A0AAF0JD51"/>
<feature type="repeat" description="Solcar" evidence="8">
    <location>
        <begin position="31"/>
        <end position="130"/>
    </location>
</feature>
<comment type="subcellular location">
    <subcellularLocation>
        <location evidence="1">Membrane</location>
        <topology evidence="1">Multi-pass membrane protein</topology>
    </subcellularLocation>
</comment>
<keyword evidence="6 10" id="KW-1133">Transmembrane helix</keyword>
<proteinExistence type="inferred from homology"/>
<keyword evidence="4 8" id="KW-0812">Transmembrane</keyword>
<dbReference type="EMBL" id="CP119881">
    <property type="protein sequence ID" value="WFD36556.1"/>
    <property type="molecule type" value="Genomic_DNA"/>
</dbReference>
<dbReference type="InterPro" id="IPR023395">
    <property type="entry name" value="MCP_dom_sf"/>
</dbReference>
<dbReference type="InterPro" id="IPR018108">
    <property type="entry name" value="MCP_transmembrane"/>
</dbReference>